<reference evidence="2" key="1">
    <citation type="journal article" date="2005" name="Nature">
        <title>The map-based sequence of the rice genome.</title>
        <authorList>
            <consortium name="International rice genome sequencing project (IRGSP)"/>
            <person name="Matsumoto T."/>
            <person name="Wu J."/>
            <person name="Kanamori H."/>
            <person name="Katayose Y."/>
            <person name="Fujisawa M."/>
            <person name="Namiki N."/>
            <person name="Mizuno H."/>
            <person name="Yamamoto K."/>
            <person name="Antonio B.A."/>
            <person name="Baba T."/>
            <person name="Sakata K."/>
            <person name="Nagamura Y."/>
            <person name="Aoki H."/>
            <person name="Arikawa K."/>
            <person name="Arita K."/>
            <person name="Bito T."/>
            <person name="Chiden Y."/>
            <person name="Fujitsuka N."/>
            <person name="Fukunaka R."/>
            <person name="Hamada M."/>
            <person name="Harada C."/>
            <person name="Hayashi A."/>
            <person name="Hijishita S."/>
            <person name="Honda M."/>
            <person name="Hosokawa S."/>
            <person name="Ichikawa Y."/>
            <person name="Idonuma A."/>
            <person name="Iijima M."/>
            <person name="Ikeda M."/>
            <person name="Ikeno M."/>
            <person name="Ito K."/>
            <person name="Ito S."/>
            <person name="Ito T."/>
            <person name="Ito Y."/>
            <person name="Ito Y."/>
            <person name="Iwabuchi A."/>
            <person name="Kamiya K."/>
            <person name="Karasawa W."/>
            <person name="Kurita K."/>
            <person name="Katagiri S."/>
            <person name="Kikuta A."/>
            <person name="Kobayashi H."/>
            <person name="Kobayashi N."/>
            <person name="Machita K."/>
            <person name="Maehara T."/>
            <person name="Masukawa M."/>
            <person name="Mizubayashi T."/>
            <person name="Mukai Y."/>
            <person name="Nagasaki H."/>
            <person name="Nagata Y."/>
            <person name="Naito S."/>
            <person name="Nakashima M."/>
            <person name="Nakama Y."/>
            <person name="Nakamichi Y."/>
            <person name="Nakamura M."/>
            <person name="Meguro A."/>
            <person name="Negishi M."/>
            <person name="Ohta I."/>
            <person name="Ohta T."/>
            <person name="Okamoto M."/>
            <person name="Ono N."/>
            <person name="Saji S."/>
            <person name="Sakaguchi M."/>
            <person name="Sakai K."/>
            <person name="Shibata M."/>
            <person name="Shimokawa T."/>
            <person name="Song J."/>
            <person name="Takazaki Y."/>
            <person name="Terasawa K."/>
            <person name="Tsugane M."/>
            <person name="Tsuji K."/>
            <person name="Ueda S."/>
            <person name="Waki K."/>
            <person name="Yamagata H."/>
            <person name="Yamamoto M."/>
            <person name="Yamamoto S."/>
            <person name="Yamane H."/>
            <person name="Yoshiki S."/>
            <person name="Yoshihara R."/>
            <person name="Yukawa K."/>
            <person name="Zhong H."/>
            <person name="Yano M."/>
            <person name="Yuan Q."/>
            <person name="Ouyang S."/>
            <person name="Liu J."/>
            <person name="Jones K.M."/>
            <person name="Gansberger K."/>
            <person name="Moffat K."/>
            <person name="Hill J."/>
            <person name="Bera J."/>
            <person name="Fadrosh D."/>
            <person name="Jin S."/>
            <person name="Johri S."/>
            <person name="Kim M."/>
            <person name="Overton L."/>
            <person name="Reardon M."/>
            <person name="Tsitrin T."/>
            <person name="Vuong H."/>
            <person name="Weaver B."/>
            <person name="Ciecko A."/>
            <person name="Tallon L."/>
            <person name="Jackson J."/>
            <person name="Pai G."/>
            <person name="Aken S.V."/>
            <person name="Utterback T."/>
            <person name="Reidmuller S."/>
            <person name="Feldblyum T."/>
            <person name="Hsiao J."/>
            <person name="Zismann V."/>
            <person name="Iobst S."/>
            <person name="de Vazeille A.R."/>
            <person name="Buell C.R."/>
            <person name="Ying K."/>
            <person name="Li Y."/>
            <person name="Lu T."/>
            <person name="Huang Y."/>
            <person name="Zhao Q."/>
            <person name="Feng Q."/>
            <person name="Zhang L."/>
            <person name="Zhu J."/>
            <person name="Weng Q."/>
            <person name="Mu J."/>
            <person name="Lu Y."/>
            <person name="Fan D."/>
            <person name="Liu Y."/>
            <person name="Guan J."/>
            <person name="Zhang Y."/>
            <person name="Yu S."/>
            <person name="Liu X."/>
            <person name="Zhang Y."/>
            <person name="Hong G."/>
            <person name="Han B."/>
            <person name="Choisne N."/>
            <person name="Demange N."/>
            <person name="Orjeda G."/>
            <person name="Samain S."/>
            <person name="Cattolico L."/>
            <person name="Pelletier E."/>
            <person name="Couloux A."/>
            <person name="Segurens B."/>
            <person name="Wincker P."/>
            <person name="D'Hont A."/>
            <person name="Scarpelli C."/>
            <person name="Weissenbach J."/>
            <person name="Salanoubat M."/>
            <person name="Quetier F."/>
            <person name="Yu Y."/>
            <person name="Kim H.R."/>
            <person name="Rambo T."/>
            <person name="Currie J."/>
            <person name="Collura K."/>
            <person name="Luo M."/>
            <person name="Yang T."/>
            <person name="Ammiraju J.S.S."/>
            <person name="Engler F."/>
            <person name="Soderlund C."/>
            <person name="Wing R.A."/>
            <person name="Palmer L.E."/>
            <person name="de la Bastide M."/>
            <person name="Spiegel L."/>
            <person name="Nascimento L."/>
            <person name="Zutavern T."/>
            <person name="O'Shaughnessy A."/>
            <person name="Dike S."/>
            <person name="Dedhia N."/>
            <person name="Preston R."/>
            <person name="Balija V."/>
            <person name="McCombie W.R."/>
            <person name="Chow T."/>
            <person name="Chen H."/>
            <person name="Chung M."/>
            <person name="Chen C."/>
            <person name="Shaw J."/>
            <person name="Wu H."/>
            <person name="Hsiao K."/>
            <person name="Chao Y."/>
            <person name="Chu M."/>
            <person name="Cheng C."/>
            <person name="Hour A."/>
            <person name="Lee P."/>
            <person name="Lin S."/>
            <person name="Lin Y."/>
            <person name="Liou J."/>
            <person name="Liu S."/>
            <person name="Hsing Y."/>
            <person name="Raghuvanshi S."/>
            <person name="Mohanty A."/>
            <person name="Bharti A.K."/>
            <person name="Gaur A."/>
            <person name="Gupta V."/>
            <person name="Kumar D."/>
            <person name="Ravi V."/>
            <person name="Vij S."/>
            <person name="Kapur A."/>
            <person name="Khurana P."/>
            <person name="Khurana P."/>
            <person name="Khurana J.P."/>
            <person name="Tyagi A.K."/>
            <person name="Gaikwad K."/>
            <person name="Singh A."/>
            <person name="Dalal V."/>
            <person name="Srivastava S."/>
            <person name="Dixit A."/>
            <person name="Pal A.K."/>
            <person name="Ghazi I.A."/>
            <person name="Yadav M."/>
            <person name="Pandit A."/>
            <person name="Bhargava A."/>
            <person name="Sureshbabu K."/>
            <person name="Batra K."/>
            <person name="Sharma T.R."/>
            <person name="Mohapatra T."/>
            <person name="Singh N.K."/>
            <person name="Messing J."/>
            <person name="Nelson A.B."/>
            <person name="Fuks G."/>
            <person name="Kavchok S."/>
            <person name="Keizer G."/>
            <person name="Linton E."/>
            <person name="Llaca V."/>
            <person name="Song R."/>
            <person name="Tanyolac B."/>
            <person name="Young S."/>
            <person name="Ho-Il K."/>
            <person name="Hahn J.H."/>
            <person name="Sangsakoo G."/>
            <person name="Vanavichit A."/>
            <person name="de Mattos Luiz.A.T."/>
            <person name="Zimmer P.D."/>
            <person name="Malone G."/>
            <person name="Dellagostin O."/>
            <person name="de Oliveira A.C."/>
            <person name="Bevan M."/>
            <person name="Bancroft I."/>
            <person name="Minx P."/>
            <person name="Cordum H."/>
            <person name="Wilson R."/>
            <person name="Cheng Z."/>
            <person name="Jin W."/>
            <person name="Jiang J."/>
            <person name="Leong S.A."/>
            <person name="Iwama H."/>
            <person name="Gojobori T."/>
            <person name="Itoh T."/>
            <person name="Niimura Y."/>
            <person name="Fujii Y."/>
            <person name="Habara T."/>
            <person name="Sakai H."/>
            <person name="Sato Y."/>
            <person name="Wilson G."/>
            <person name="Kumar K."/>
            <person name="McCouch S."/>
            <person name="Juretic N."/>
            <person name="Hoen D."/>
            <person name="Wright S."/>
            <person name="Bruskiewich R."/>
            <person name="Bureau T."/>
            <person name="Miyao A."/>
            <person name="Hirochika H."/>
            <person name="Nishikawa T."/>
            <person name="Kadowaki K."/>
            <person name="Sugiura M."/>
            <person name="Burr B."/>
            <person name="Sasaki T."/>
        </authorList>
    </citation>
    <scope>NUCLEOTIDE SEQUENCE [LARGE SCALE GENOMIC DNA]</scope>
    <source>
        <strain evidence="2">cv. Nipponbare</strain>
    </source>
</reference>
<dbReference type="FunCoup" id="A0A0P0XSF6">
    <property type="interactions" value="4"/>
</dbReference>
<evidence type="ECO:0000313" key="1">
    <source>
        <dbReference type="EMBL" id="BAT10219.1"/>
    </source>
</evidence>
<dbReference type="STRING" id="39947.A0A0P0XSF6"/>
<proteinExistence type="predicted"/>
<name>A0A0P0XSF6_ORYSJ</name>
<reference evidence="1 2" key="3">
    <citation type="journal article" date="2013" name="Rice">
        <title>Improvement of the Oryza sativa Nipponbare reference genome using next generation sequence and optical map data.</title>
        <authorList>
            <person name="Kawahara Y."/>
            <person name="de la Bastide M."/>
            <person name="Hamilton J.P."/>
            <person name="Kanamori H."/>
            <person name="McCombie W.R."/>
            <person name="Ouyang S."/>
            <person name="Schwartz D.C."/>
            <person name="Tanaka T."/>
            <person name="Wu J."/>
            <person name="Zhou S."/>
            <person name="Childs K.L."/>
            <person name="Davidson R.M."/>
            <person name="Lin H."/>
            <person name="Quesada-Ocampo L."/>
            <person name="Vaillancourt B."/>
            <person name="Sakai H."/>
            <person name="Lee S.S."/>
            <person name="Kim J."/>
            <person name="Numa H."/>
            <person name="Itoh T."/>
            <person name="Buell C.R."/>
            <person name="Matsumoto T."/>
        </authorList>
    </citation>
    <scope>NUCLEOTIDE SEQUENCE [LARGE SCALE GENOMIC DNA]</scope>
    <source>
        <strain evidence="2">cv. Nipponbare</strain>
    </source>
</reference>
<sequence length="167" mass="18558">MSNEKSYQTRLTSTLIKFTYLLNISATFSPSIFYTNSNSTLNVSLWAEQALAFDAESIHKAGQSEPQIVLFVGTLAKNYPGIGLALSGGSACKWYINIDVPEMVDLKNRIGANFQPIKLLQAPATNIADEIADDKTVRELLDMNPHKNRRSRFQANLTIRKICNDSS</sequence>
<accession>A0A0P0XSF6</accession>
<dbReference type="Gramene" id="Os10t0197600-01">
    <property type="protein sequence ID" value="Os10t0197600-01"/>
    <property type="gene ID" value="Os10g0197600"/>
</dbReference>
<protein>
    <submittedName>
        <fullName evidence="1">Os10g0197600 protein</fullName>
    </submittedName>
</protein>
<dbReference type="InterPro" id="IPR012340">
    <property type="entry name" value="NA-bd_OB-fold"/>
</dbReference>
<dbReference type="PANTHER" id="PTHR47165">
    <property type="entry name" value="OS03G0429900 PROTEIN"/>
    <property type="match status" value="1"/>
</dbReference>
<gene>
    <name evidence="1" type="ordered locus">Os10g0197600</name>
    <name evidence="1" type="ORF">OSNPB_100197600</name>
</gene>
<dbReference type="SUPFAM" id="SSF50249">
    <property type="entry name" value="Nucleic acid-binding proteins"/>
    <property type="match status" value="1"/>
</dbReference>
<keyword evidence="2" id="KW-1185">Reference proteome</keyword>
<reference evidence="1 2" key="2">
    <citation type="journal article" date="2013" name="Plant Cell Physiol.">
        <title>Rice Annotation Project Database (RAP-DB): an integrative and interactive database for rice genomics.</title>
        <authorList>
            <person name="Sakai H."/>
            <person name="Lee S.S."/>
            <person name="Tanaka T."/>
            <person name="Numa H."/>
            <person name="Kim J."/>
            <person name="Kawahara Y."/>
            <person name="Wakimoto H."/>
            <person name="Yang C.C."/>
            <person name="Iwamoto M."/>
            <person name="Abe T."/>
            <person name="Yamada Y."/>
            <person name="Muto A."/>
            <person name="Inokuchi H."/>
            <person name="Ikemura T."/>
            <person name="Matsumoto T."/>
            <person name="Sasaki T."/>
            <person name="Itoh T."/>
        </authorList>
    </citation>
    <scope>NUCLEOTIDE SEQUENCE [LARGE SCALE GENOMIC DNA]</scope>
    <source>
        <strain evidence="2">cv. Nipponbare</strain>
    </source>
</reference>
<dbReference type="eggNOG" id="ENOG502R4PR">
    <property type="taxonomic scope" value="Eukaryota"/>
</dbReference>
<organism evidence="1 2">
    <name type="scientific">Oryza sativa subsp. japonica</name>
    <name type="common">Rice</name>
    <dbReference type="NCBI Taxonomy" id="39947"/>
    <lineage>
        <taxon>Eukaryota</taxon>
        <taxon>Viridiplantae</taxon>
        <taxon>Streptophyta</taxon>
        <taxon>Embryophyta</taxon>
        <taxon>Tracheophyta</taxon>
        <taxon>Spermatophyta</taxon>
        <taxon>Magnoliopsida</taxon>
        <taxon>Liliopsida</taxon>
        <taxon>Poales</taxon>
        <taxon>Poaceae</taxon>
        <taxon>BOP clade</taxon>
        <taxon>Oryzoideae</taxon>
        <taxon>Oryzeae</taxon>
        <taxon>Oryzinae</taxon>
        <taxon>Oryza</taxon>
        <taxon>Oryza sativa</taxon>
    </lineage>
</organism>
<dbReference type="EMBL" id="AP014966">
    <property type="protein sequence ID" value="BAT10219.1"/>
    <property type="molecule type" value="Genomic_DNA"/>
</dbReference>
<dbReference type="Proteomes" id="UP000059680">
    <property type="component" value="Chromosome 10"/>
</dbReference>
<dbReference type="AlphaFoldDB" id="A0A0P0XSF6"/>
<dbReference type="InParanoid" id="A0A0P0XSF6"/>
<dbReference type="PANTHER" id="PTHR47165:SF4">
    <property type="entry name" value="OS03G0429900 PROTEIN"/>
    <property type="match status" value="1"/>
</dbReference>
<dbReference type="Gene3D" id="2.40.50.140">
    <property type="entry name" value="Nucleic acid-binding proteins"/>
    <property type="match status" value="1"/>
</dbReference>
<evidence type="ECO:0000313" key="2">
    <source>
        <dbReference type="Proteomes" id="UP000059680"/>
    </source>
</evidence>
<dbReference type="PaxDb" id="39947-A0A0P0XSF6"/>
<dbReference type="CDD" id="cd04481">
    <property type="entry name" value="RPA1_DBD_B_like"/>
    <property type="match status" value="1"/>
</dbReference>